<dbReference type="GO" id="GO:0005829">
    <property type="term" value="C:cytosol"/>
    <property type="evidence" value="ECO:0007669"/>
    <property type="project" value="TreeGrafter"/>
</dbReference>
<reference evidence="1" key="1">
    <citation type="submission" date="2016-04" db="EMBL/GenBank/DDBJ databases">
        <authorList>
            <person name="Evans L.H."/>
            <person name="Alamgir A."/>
            <person name="Owens N."/>
            <person name="Weber N.D."/>
            <person name="Virtaneva K."/>
            <person name="Barbian K."/>
            <person name="Babar A."/>
            <person name="Rosenke K."/>
        </authorList>
    </citation>
    <scope>NUCLEOTIDE SEQUENCE</scope>
    <source>
        <strain evidence="1">86</strain>
    </source>
</reference>
<proteinExistence type="predicted"/>
<sequence>MIFGNLNALGDTLPWLPAPLKRAVEHLAKTDLAALPAEKYALDGDDIFVMVSDTTTKPFAETRPEIHRNYIDIQVLVHGRERIGVAVDTGRNTVSEDTLAEKDLLFYTAAEGETMLEMTPGSFAVLFPSEAHRPGVAVEGPEPIRKIIVKVRAALCR</sequence>
<dbReference type="InterPro" id="IPR004375">
    <property type="entry name" value="NanQ/TabA/YiaL"/>
</dbReference>
<accession>A0A212KMN1</accession>
<dbReference type="InterPro" id="IPR037012">
    <property type="entry name" value="NanQ/TabA/YiaL_sf"/>
</dbReference>
<dbReference type="PANTHER" id="PTHR34986:SF1">
    <property type="entry name" value="PROTEIN YIAL"/>
    <property type="match status" value="1"/>
</dbReference>
<dbReference type="Gene3D" id="2.60.120.370">
    <property type="entry name" value="YhcH/YjgK/YiaL"/>
    <property type="match status" value="1"/>
</dbReference>
<protein>
    <recommendedName>
        <fullName evidence="2">YhcH/YjgK/YiaL family protein</fullName>
    </recommendedName>
</protein>
<dbReference type="EMBL" id="FLUO01000003">
    <property type="protein sequence ID" value="SBW12845.1"/>
    <property type="molecule type" value="Genomic_DNA"/>
</dbReference>
<evidence type="ECO:0000313" key="1">
    <source>
        <dbReference type="EMBL" id="SBW12845.1"/>
    </source>
</evidence>
<dbReference type="Pfam" id="PF04074">
    <property type="entry name" value="DUF386"/>
    <property type="match status" value="1"/>
</dbReference>
<organism evidence="1">
    <name type="scientific">uncultured Alphaproteobacteria bacterium</name>
    <dbReference type="NCBI Taxonomy" id="91750"/>
    <lineage>
        <taxon>Bacteria</taxon>
        <taxon>Pseudomonadati</taxon>
        <taxon>Pseudomonadota</taxon>
        <taxon>Alphaproteobacteria</taxon>
        <taxon>environmental samples</taxon>
    </lineage>
</organism>
<dbReference type="AlphaFoldDB" id="A0A212KMN1"/>
<dbReference type="NCBIfam" id="TIGR00022">
    <property type="entry name" value="YhcH/YjgK/YiaL family protein"/>
    <property type="match status" value="1"/>
</dbReference>
<dbReference type="SUPFAM" id="SSF51197">
    <property type="entry name" value="Clavaminate synthase-like"/>
    <property type="match status" value="1"/>
</dbReference>
<gene>
    <name evidence="1" type="primary">yiaL</name>
    <name evidence="1" type="ORF">KL86APRO_30336</name>
</gene>
<name>A0A212KMN1_9PROT</name>
<dbReference type="PANTHER" id="PTHR34986">
    <property type="entry name" value="EVOLVED BETA-GALACTOSIDASE SUBUNIT BETA"/>
    <property type="match status" value="1"/>
</dbReference>
<evidence type="ECO:0008006" key="2">
    <source>
        <dbReference type="Google" id="ProtNLM"/>
    </source>
</evidence>